<dbReference type="Proteomes" id="UP000662931">
    <property type="component" value="Chromosome 1"/>
</dbReference>
<reference evidence="1" key="1">
    <citation type="submission" date="2020-10" db="EMBL/GenBank/DDBJ databases">
        <authorList>
            <person name="Roach M.J.R."/>
        </authorList>
    </citation>
    <scope>NUCLEOTIDE SEQUENCE</scope>
    <source>
        <strain evidence="1">CBS 1945</strain>
    </source>
</reference>
<name>A0A875RWV8_EENNA</name>
<evidence type="ECO:0000313" key="2">
    <source>
        <dbReference type="Proteomes" id="UP000662931"/>
    </source>
</evidence>
<keyword evidence="2" id="KW-1185">Reference proteome</keyword>
<evidence type="ECO:0000313" key="1">
    <source>
        <dbReference type="EMBL" id="QPG73426.1"/>
    </source>
</evidence>
<dbReference type="OrthoDB" id="5355528at2759"/>
<proteinExistence type="predicted"/>
<protein>
    <submittedName>
        <fullName evidence="1">Uncharacterized protein</fullName>
    </submittedName>
</protein>
<dbReference type="EMBL" id="CP064812">
    <property type="protein sequence ID" value="QPG73426.1"/>
    <property type="molecule type" value="Genomic_DNA"/>
</dbReference>
<dbReference type="RefSeq" id="XP_038776991.1">
    <property type="nucleotide sequence ID" value="XM_038921063.1"/>
</dbReference>
<organism evidence="1 2">
    <name type="scientific">Eeniella nana</name>
    <name type="common">Yeast</name>
    <name type="synonym">Brettanomyces nanus</name>
    <dbReference type="NCBI Taxonomy" id="13502"/>
    <lineage>
        <taxon>Eukaryota</taxon>
        <taxon>Fungi</taxon>
        <taxon>Dikarya</taxon>
        <taxon>Ascomycota</taxon>
        <taxon>Saccharomycotina</taxon>
        <taxon>Pichiomycetes</taxon>
        <taxon>Pichiales</taxon>
        <taxon>Pichiaceae</taxon>
        <taxon>Brettanomyces</taxon>
    </lineage>
</organism>
<sequence length="208" mass="23967">MDTGGQSNEDIDALLRLQDIYAIKSLKSLKESRDYHENAFPESVLCKNTDEGYHHLKAQKNISNLRPAGYKEDVVLKMTRSDDILVRISCPVCESSAFRHIDEFITHLCEDEQLPIFTTHEEAELIRETPDLLALEFGTILDSSQQNTSANLKIQELIESGLDPNSQLHIDYSKDPHNSSFKYLRRRLRSRLDNNEQFDQLVQEVTKM</sequence>
<gene>
    <name evidence="1" type="ORF">FOA43_000736</name>
</gene>
<dbReference type="GeneID" id="62194137"/>
<dbReference type="AlphaFoldDB" id="A0A875RWV8"/>
<dbReference type="KEGG" id="bnn:FOA43_000736"/>
<accession>A0A875RWV8</accession>